<dbReference type="AlphaFoldDB" id="A0A7K3LT16"/>
<protein>
    <submittedName>
        <fullName evidence="2">Helix-turn-helix domain-containing protein</fullName>
    </submittedName>
</protein>
<evidence type="ECO:0000313" key="3">
    <source>
        <dbReference type="Proteomes" id="UP000466307"/>
    </source>
</evidence>
<comment type="caution">
    <text evidence="2">The sequence shown here is derived from an EMBL/GenBank/DDBJ whole genome shotgun (WGS) entry which is preliminary data.</text>
</comment>
<organism evidence="2 3">
    <name type="scientific">Gordonia desulfuricans</name>
    <dbReference type="NCBI Taxonomy" id="89051"/>
    <lineage>
        <taxon>Bacteria</taxon>
        <taxon>Bacillati</taxon>
        <taxon>Actinomycetota</taxon>
        <taxon>Actinomycetes</taxon>
        <taxon>Mycobacteriales</taxon>
        <taxon>Gordoniaceae</taxon>
        <taxon>Gordonia</taxon>
    </lineage>
</organism>
<feature type="region of interest" description="Disordered" evidence="1">
    <location>
        <begin position="207"/>
        <end position="241"/>
    </location>
</feature>
<proteinExistence type="predicted"/>
<keyword evidence="3" id="KW-1185">Reference proteome</keyword>
<dbReference type="InterPro" id="IPR036388">
    <property type="entry name" value="WH-like_DNA-bd_sf"/>
</dbReference>
<dbReference type="Gene3D" id="1.10.10.10">
    <property type="entry name" value="Winged helix-like DNA-binding domain superfamily/Winged helix DNA-binding domain"/>
    <property type="match status" value="1"/>
</dbReference>
<dbReference type="Pfam" id="PF13384">
    <property type="entry name" value="HTH_23"/>
    <property type="match status" value="1"/>
</dbReference>
<reference evidence="2 3" key="1">
    <citation type="submission" date="2020-01" db="EMBL/GenBank/DDBJ databases">
        <title>Investigation of new actinobacteria for the biodesulphurisation of diesel fuel.</title>
        <authorList>
            <person name="Athi Narayanan S.M."/>
        </authorList>
    </citation>
    <scope>NUCLEOTIDE SEQUENCE [LARGE SCALE GENOMIC DNA]</scope>
    <source>
        <strain evidence="2 3">213E</strain>
    </source>
</reference>
<evidence type="ECO:0000313" key="2">
    <source>
        <dbReference type="EMBL" id="NDK91425.1"/>
    </source>
</evidence>
<name>A0A7K3LT16_9ACTN</name>
<accession>A0A7K3LT16</accession>
<dbReference type="EMBL" id="JAADZU010000068">
    <property type="protein sequence ID" value="NDK91425.1"/>
    <property type="molecule type" value="Genomic_DNA"/>
</dbReference>
<dbReference type="Proteomes" id="UP000466307">
    <property type="component" value="Unassembled WGS sequence"/>
</dbReference>
<feature type="compositionally biased region" description="Basic and acidic residues" evidence="1">
    <location>
        <begin position="224"/>
        <end position="241"/>
    </location>
</feature>
<sequence length="284" mass="31748">MMKQCNQTGCPHEEHARGMCITCYDRIRLRRIGSGTWEPDRVDAQPVREHVDRLREAGLSIARIAHLAGISGSTVSALLYGQPCKGRGPYRQVAKATAERLTSVAVPERVDLATTPDDCLVPAFGTIRRLQSLAGYGYTERNLAARLGWAWDGDVSGLFTGKTQQITARRARQVAALFGQLQMVPGTNEAARARGAKKGWPLPLDWDEDLIDDPEQTTTRSRRRDYERSDGTRRNEAEKVAARRAEAAKLTRDGLSAADIAQRLRVTQRTVDRYRKTMQEMQEV</sequence>
<gene>
    <name evidence="2" type="ORF">GYA93_17840</name>
</gene>
<evidence type="ECO:0000256" key="1">
    <source>
        <dbReference type="SAM" id="MobiDB-lite"/>
    </source>
</evidence>